<protein>
    <submittedName>
        <fullName evidence="1">Uncharacterized protein</fullName>
    </submittedName>
</protein>
<dbReference type="Gene3D" id="2.160.10.30">
    <property type="match status" value="1"/>
</dbReference>
<evidence type="ECO:0000313" key="2">
    <source>
        <dbReference type="Proteomes" id="UP000626109"/>
    </source>
</evidence>
<sequence length="132" mass="14187">ARLLQLAGSDVEIEEPEDVTFLGITAKIGARIVLQPSFAISLEQMKEKVKGKIRISRKSELIIDGQVVLDGLELDGAMTVRGPGGLTNKVLKNAGRSLEAIPSEELPSLPPALQIRGYRLSQGEVEEVKLGS</sequence>
<dbReference type="FunFam" id="2.160.10.30:FF:000001">
    <property type="entry name" value="UDP-sugar pyrophosphorylase"/>
    <property type="match status" value="1"/>
</dbReference>
<dbReference type="Proteomes" id="UP000626109">
    <property type="component" value="Unassembled WGS sequence"/>
</dbReference>
<reference evidence="1" key="1">
    <citation type="submission" date="2021-02" db="EMBL/GenBank/DDBJ databases">
        <authorList>
            <person name="Dougan E. K."/>
            <person name="Rhodes N."/>
            <person name="Thang M."/>
            <person name="Chan C."/>
        </authorList>
    </citation>
    <scope>NUCLEOTIDE SEQUENCE</scope>
</reference>
<accession>A0A813LJ92</accession>
<organism evidence="1 2">
    <name type="scientific">Polarella glacialis</name>
    <name type="common">Dinoflagellate</name>
    <dbReference type="NCBI Taxonomy" id="89957"/>
    <lineage>
        <taxon>Eukaryota</taxon>
        <taxon>Sar</taxon>
        <taxon>Alveolata</taxon>
        <taxon>Dinophyceae</taxon>
        <taxon>Suessiales</taxon>
        <taxon>Suessiaceae</taxon>
        <taxon>Polarella</taxon>
    </lineage>
</organism>
<feature type="non-terminal residue" evidence="1">
    <location>
        <position position="132"/>
    </location>
</feature>
<dbReference type="AlphaFoldDB" id="A0A813LJ92"/>
<evidence type="ECO:0000313" key="1">
    <source>
        <dbReference type="EMBL" id="CAE8723991.1"/>
    </source>
</evidence>
<comment type="caution">
    <text evidence="1">The sequence shown here is derived from an EMBL/GenBank/DDBJ whole genome shotgun (WGS) entry which is preliminary data.</text>
</comment>
<name>A0A813LJ92_POLGL</name>
<proteinExistence type="predicted"/>
<gene>
    <name evidence="1" type="ORF">PGLA2088_LOCUS43478</name>
</gene>
<dbReference type="EMBL" id="CAJNNW010034814">
    <property type="protein sequence ID" value="CAE8723991.1"/>
    <property type="molecule type" value="Genomic_DNA"/>
</dbReference>